<gene>
    <name evidence="5" type="ORF">CARUB_v10011898mg</name>
</gene>
<evidence type="ECO:0000256" key="1">
    <source>
        <dbReference type="ARBA" id="ARBA00006568"/>
    </source>
</evidence>
<dbReference type="eggNOG" id="ENOG502SDKK">
    <property type="taxonomic scope" value="Eukaryota"/>
</dbReference>
<evidence type="ECO:0000313" key="6">
    <source>
        <dbReference type="Proteomes" id="UP000029121"/>
    </source>
</evidence>
<dbReference type="CDD" id="cd09612">
    <property type="entry name" value="Jacalin"/>
    <property type="match status" value="3"/>
</dbReference>
<accession>R0GTJ5</accession>
<reference evidence="6" key="1">
    <citation type="journal article" date="2013" name="Nat. Genet.">
        <title>The Capsella rubella genome and the genomic consequences of rapid mating system evolution.</title>
        <authorList>
            <person name="Slotte T."/>
            <person name="Hazzouri K.M."/>
            <person name="Agren J.A."/>
            <person name="Koenig D."/>
            <person name="Maumus F."/>
            <person name="Guo Y.L."/>
            <person name="Steige K."/>
            <person name="Platts A.E."/>
            <person name="Escobar J.S."/>
            <person name="Newman L.K."/>
            <person name="Wang W."/>
            <person name="Mandakova T."/>
            <person name="Vello E."/>
            <person name="Smith L.M."/>
            <person name="Henz S.R."/>
            <person name="Steffen J."/>
            <person name="Takuno S."/>
            <person name="Brandvain Y."/>
            <person name="Coop G."/>
            <person name="Andolfatto P."/>
            <person name="Hu T.T."/>
            <person name="Blanchette M."/>
            <person name="Clark R.M."/>
            <person name="Quesneville H."/>
            <person name="Nordborg M."/>
            <person name="Gaut B.S."/>
            <person name="Lysak M.A."/>
            <person name="Jenkins J."/>
            <person name="Grimwood J."/>
            <person name="Chapman J."/>
            <person name="Prochnik S."/>
            <person name="Shu S."/>
            <person name="Rokhsar D."/>
            <person name="Schmutz J."/>
            <person name="Weigel D."/>
            <person name="Wright S.I."/>
        </authorList>
    </citation>
    <scope>NUCLEOTIDE SEQUENCE [LARGE SCALE GENOMIC DNA]</scope>
    <source>
        <strain evidence="6">cv. Monte Gargano</strain>
    </source>
</reference>
<feature type="domain" description="Jacalin-type lectin" evidence="4">
    <location>
        <begin position="1"/>
        <end position="117"/>
    </location>
</feature>
<dbReference type="SMART" id="SM00915">
    <property type="entry name" value="Jacalin"/>
    <property type="match status" value="3"/>
</dbReference>
<dbReference type="InterPro" id="IPR033734">
    <property type="entry name" value="Jacalin-like_lectin_dom_plant"/>
</dbReference>
<dbReference type="InterPro" id="IPR036404">
    <property type="entry name" value="Jacalin-like_lectin_dom_sf"/>
</dbReference>
<feature type="domain" description="Jacalin-type lectin" evidence="4">
    <location>
        <begin position="267"/>
        <end position="410"/>
    </location>
</feature>
<keyword evidence="3" id="KW-0677">Repeat</keyword>
<evidence type="ECO:0000313" key="5">
    <source>
        <dbReference type="EMBL" id="EOA39116.1"/>
    </source>
</evidence>
<dbReference type="EMBL" id="KB870805">
    <property type="protein sequence ID" value="EOA39116.1"/>
    <property type="molecule type" value="Genomic_DNA"/>
</dbReference>
<protein>
    <recommendedName>
        <fullName evidence="4">Jacalin-type lectin domain-containing protein</fullName>
    </recommendedName>
</protein>
<dbReference type="AlphaFoldDB" id="R0GTJ5"/>
<feature type="domain" description="Jacalin-type lectin" evidence="4">
    <location>
        <begin position="120"/>
        <end position="264"/>
    </location>
</feature>
<evidence type="ECO:0000256" key="3">
    <source>
        <dbReference type="ARBA" id="ARBA00022737"/>
    </source>
</evidence>
<keyword evidence="2" id="KW-0430">Lectin</keyword>
<dbReference type="Gene3D" id="2.100.10.30">
    <property type="entry name" value="Jacalin-like lectin domain"/>
    <property type="match status" value="3"/>
</dbReference>
<dbReference type="PROSITE" id="PS51752">
    <property type="entry name" value="JACALIN_LECTIN"/>
    <property type="match status" value="3"/>
</dbReference>
<evidence type="ECO:0000256" key="2">
    <source>
        <dbReference type="ARBA" id="ARBA00022734"/>
    </source>
</evidence>
<dbReference type="Pfam" id="PF01419">
    <property type="entry name" value="Jacalin"/>
    <property type="match status" value="3"/>
</dbReference>
<sequence>MIYVKGSREGIQYIKIDYVKAGQSKDGSFHGYANTGFMQMFEIDNLKNEYLESVEGVYDASRGVITALQFKTNLKISEIMGYDDGDKFTLAVHGKKIIGFHGCASAWLNSLGAYLTWVTPSRMEAKGVKGGKEWDDGGSYESVTKIHVRTGYQGIQYIKFDYVDKDGHLIEGPVHGSSSRKGFTLEPFEINHLDKEYLLSIDGYYDESGVFQALQFKTNMKTSEPIEYEEEGTKFTIGCNGMEIIGFHGYAEKNLNSLGAYFKSLPIIKLEHKSGLAGARWDDGTFPGVRKVHVYYNNYIRCIGFGYFDGRKVETRYHGSTNAFVGQEGEFLVDYPNEFLTSVEGTYNNESLMTSLSFKTSKGRTSPTFGNVCDGQHVKFVLESKGCALVGFHGLSGMYFLHALGAYSFPMPQIDDVQRD</sequence>
<evidence type="ECO:0000259" key="4">
    <source>
        <dbReference type="PROSITE" id="PS51752"/>
    </source>
</evidence>
<dbReference type="SUPFAM" id="SSF51101">
    <property type="entry name" value="Mannose-binding lectins"/>
    <property type="match status" value="3"/>
</dbReference>
<organism evidence="5 6">
    <name type="scientific">Capsella rubella</name>
    <dbReference type="NCBI Taxonomy" id="81985"/>
    <lineage>
        <taxon>Eukaryota</taxon>
        <taxon>Viridiplantae</taxon>
        <taxon>Streptophyta</taxon>
        <taxon>Embryophyta</taxon>
        <taxon>Tracheophyta</taxon>
        <taxon>Spermatophyta</taxon>
        <taxon>Magnoliopsida</taxon>
        <taxon>eudicotyledons</taxon>
        <taxon>Gunneridae</taxon>
        <taxon>Pentapetalae</taxon>
        <taxon>rosids</taxon>
        <taxon>malvids</taxon>
        <taxon>Brassicales</taxon>
        <taxon>Brassicaceae</taxon>
        <taxon>Camelineae</taxon>
        <taxon>Capsella</taxon>
    </lineage>
</organism>
<proteinExistence type="inferred from homology"/>
<dbReference type="PANTHER" id="PTHR47293">
    <property type="entry name" value="JACALIN-RELATED LECTIN 3"/>
    <property type="match status" value="1"/>
</dbReference>
<comment type="similarity">
    <text evidence="1">Belongs to the jacalin lectin family.</text>
</comment>
<dbReference type="InterPro" id="IPR001229">
    <property type="entry name" value="Jacalin-like_lectin_dom"/>
</dbReference>
<name>R0GTJ5_9BRAS</name>
<keyword evidence="6" id="KW-1185">Reference proteome</keyword>
<dbReference type="PANTHER" id="PTHR47293:SF11">
    <property type="entry name" value="JACALIN-RELATED LECTIN 12-RELATED"/>
    <property type="match status" value="1"/>
</dbReference>
<dbReference type="GO" id="GO:0030246">
    <property type="term" value="F:carbohydrate binding"/>
    <property type="evidence" value="ECO:0007669"/>
    <property type="project" value="UniProtKB-KW"/>
</dbReference>
<dbReference type="Proteomes" id="UP000029121">
    <property type="component" value="Unassembled WGS sequence"/>
</dbReference>
<dbReference type="FunFam" id="2.100.10.30:FF:000001">
    <property type="entry name" value="Jacalin-related lectin 33"/>
    <property type="match status" value="3"/>
</dbReference>